<accession>A0A0G0W020</accession>
<dbReference type="Gene3D" id="1.20.120.1220">
    <property type="match status" value="1"/>
</dbReference>
<dbReference type="InterPro" id="IPR000045">
    <property type="entry name" value="Prepilin_IV_endopep_pep"/>
</dbReference>
<dbReference type="InterPro" id="IPR010627">
    <property type="entry name" value="Prepilin_pept_A24_N"/>
</dbReference>
<comment type="subcellular location">
    <subcellularLocation>
        <location evidence="1">Cell membrane</location>
        <topology evidence="1">Multi-pass membrane protein</topology>
    </subcellularLocation>
</comment>
<dbReference type="Pfam" id="PF06750">
    <property type="entry name" value="A24_N_bact"/>
    <property type="match status" value="1"/>
</dbReference>
<proteinExistence type="inferred from homology"/>
<feature type="transmembrane region" description="Helical" evidence="7">
    <location>
        <begin position="270"/>
        <end position="293"/>
    </location>
</feature>
<evidence type="ECO:0000313" key="11">
    <source>
        <dbReference type="Proteomes" id="UP000034544"/>
    </source>
</evidence>
<comment type="similarity">
    <text evidence="2">Belongs to the peptidase A24 family.</text>
</comment>
<feature type="transmembrane region" description="Helical" evidence="7">
    <location>
        <begin position="76"/>
        <end position="96"/>
    </location>
</feature>
<dbReference type="Proteomes" id="UP000034544">
    <property type="component" value="Unassembled WGS sequence"/>
</dbReference>
<feature type="transmembrane region" description="Helical" evidence="7">
    <location>
        <begin position="139"/>
        <end position="160"/>
    </location>
</feature>
<evidence type="ECO:0000256" key="5">
    <source>
        <dbReference type="ARBA" id="ARBA00022989"/>
    </source>
</evidence>
<dbReference type="GO" id="GO:0005886">
    <property type="term" value="C:plasma membrane"/>
    <property type="evidence" value="ECO:0007669"/>
    <property type="project" value="UniProtKB-SubCell"/>
</dbReference>
<dbReference type="GO" id="GO:0004190">
    <property type="term" value="F:aspartic-type endopeptidase activity"/>
    <property type="evidence" value="ECO:0007669"/>
    <property type="project" value="InterPro"/>
</dbReference>
<keyword evidence="4 7" id="KW-0812">Transmembrane</keyword>
<dbReference type="PANTHER" id="PTHR30487">
    <property type="entry name" value="TYPE 4 PREPILIN-LIKE PROTEINS LEADER PEPTIDE-PROCESSING ENZYME"/>
    <property type="match status" value="1"/>
</dbReference>
<dbReference type="InterPro" id="IPR050882">
    <property type="entry name" value="Prepilin_peptidase/N-MTase"/>
</dbReference>
<evidence type="ECO:0000313" key="10">
    <source>
        <dbReference type="EMBL" id="KKS06354.1"/>
    </source>
</evidence>
<feature type="transmembrane region" description="Helical" evidence="7">
    <location>
        <begin position="108"/>
        <end position="127"/>
    </location>
</feature>
<protein>
    <submittedName>
        <fullName evidence="10">Prepilin peptidase</fullName>
    </submittedName>
</protein>
<name>A0A0G0W020_UNCKA</name>
<feature type="domain" description="Prepilin peptidase A24 N-terminal" evidence="9">
    <location>
        <begin position="13"/>
        <end position="94"/>
    </location>
</feature>
<dbReference type="Pfam" id="PF01478">
    <property type="entry name" value="Peptidase_A24"/>
    <property type="match status" value="1"/>
</dbReference>
<evidence type="ECO:0000256" key="1">
    <source>
        <dbReference type="ARBA" id="ARBA00004651"/>
    </source>
</evidence>
<evidence type="ECO:0000259" key="9">
    <source>
        <dbReference type="Pfam" id="PF06750"/>
    </source>
</evidence>
<evidence type="ECO:0000256" key="3">
    <source>
        <dbReference type="ARBA" id="ARBA00022475"/>
    </source>
</evidence>
<keyword evidence="5 7" id="KW-1133">Transmembrane helix</keyword>
<keyword evidence="6 7" id="KW-0472">Membrane</keyword>
<dbReference type="EMBL" id="LCBF01000032">
    <property type="protein sequence ID" value="KKS06354.1"/>
    <property type="molecule type" value="Genomic_DNA"/>
</dbReference>
<evidence type="ECO:0000256" key="6">
    <source>
        <dbReference type="ARBA" id="ARBA00023136"/>
    </source>
</evidence>
<feature type="domain" description="Prepilin type IV endopeptidase peptidase" evidence="8">
    <location>
        <begin position="188"/>
        <end position="253"/>
    </location>
</feature>
<evidence type="ECO:0000256" key="2">
    <source>
        <dbReference type="ARBA" id="ARBA00005801"/>
    </source>
</evidence>
<gene>
    <name evidence="10" type="ORF">UU59_C0032G0005</name>
</gene>
<dbReference type="AlphaFoldDB" id="A0A0G0W020"/>
<feature type="transmembrane region" description="Helical" evidence="7">
    <location>
        <begin position="6"/>
        <end position="25"/>
    </location>
</feature>
<reference evidence="10 11" key="1">
    <citation type="journal article" date="2015" name="Nature">
        <title>rRNA introns, odd ribosomes, and small enigmatic genomes across a large radiation of phyla.</title>
        <authorList>
            <person name="Brown C.T."/>
            <person name="Hug L.A."/>
            <person name="Thomas B.C."/>
            <person name="Sharon I."/>
            <person name="Castelle C.J."/>
            <person name="Singh A."/>
            <person name="Wilkins M.J."/>
            <person name="Williams K.H."/>
            <person name="Banfield J.F."/>
        </authorList>
    </citation>
    <scope>NUCLEOTIDE SEQUENCE [LARGE SCALE GENOMIC DNA]</scope>
</reference>
<dbReference type="GO" id="GO:0006465">
    <property type="term" value="P:signal peptide processing"/>
    <property type="evidence" value="ECO:0007669"/>
    <property type="project" value="TreeGrafter"/>
</dbReference>
<organism evidence="10 11">
    <name type="scientific">candidate division WWE3 bacterium GW2011_GWE1_41_27</name>
    <dbReference type="NCBI Taxonomy" id="1619131"/>
    <lineage>
        <taxon>Bacteria</taxon>
        <taxon>Katanobacteria</taxon>
    </lineage>
</organism>
<feature type="transmembrane region" description="Helical" evidence="7">
    <location>
        <begin position="225"/>
        <end position="258"/>
    </location>
</feature>
<sequence>MVLSYINLFVIFIFGTVLGSFLNLVSDRVVKGGKIVADHSKCDSCGKKLKAFNLIPVISFLLQKGKCSFCKTGLSWYYPFSEILSGLLLVLAAILSKFSFLDTFLSDRLVGFLFLVAVFSFFEILLLSDLKYLLIPDKIVLPAIIFVALFHITTTVINLYEYRVRLQNDDFGKYLLKVGFFEDQVGAAARSLGYNFGSAIAIMLFFFFIVWVTRGRGMGGGDIRLGLLVGLVNGFPYNLLAVFLGFFIGATVSIALVLLRRKTLKSVVPFGPFLILGSLICFVWGSEILNWYLNLF</sequence>
<evidence type="ECO:0000256" key="4">
    <source>
        <dbReference type="ARBA" id="ARBA00022692"/>
    </source>
</evidence>
<dbReference type="PANTHER" id="PTHR30487:SF0">
    <property type="entry name" value="PREPILIN LEADER PEPTIDASE_N-METHYLTRANSFERASE-RELATED"/>
    <property type="match status" value="1"/>
</dbReference>
<evidence type="ECO:0000256" key="7">
    <source>
        <dbReference type="SAM" id="Phobius"/>
    </source>
</evidence>
<keyword evidence="3" id="KW-1003">Cell membrane</keyword>
<feature type="transmembrane region" description="Helical" evidence="7">
    <location>
        <begin position="192"/>
        <end position="213"/>
    </location>
</feature>
<comment type="caution">
    <text evidence="10">The sequence shown here is derived from an EMBL/GenBank/DDBJ whole genome shotgun (WGS) entry which is preliminary data.</text>
</comment>
<evidence type="ECO:0000259" key="8">
    <source>
        <dbReference type="Pfam" id="PF01478"/>
    </source>
</evidence>